<feature type="domain" description="PRD" evidence="2">
    <location>
        <begin position="65"/>
        <end position="170"/>
    </location>
</feature>
<protein>
    <submittedName>
        <fullName evidence="3">PRD domain-containing protein</fullName>
    </submittedName>
</protein>
<keyword evidence="1" id="KW-0677">Repeat</keyword>
<dbReference type="InterPro" id="IPR011608">
    <property type="entry name" value="PRD"/>
</dbReference>
<evidence type="ECO:0000313" key="3">
    <source>
        <dbReference type="EMBL" id="QMW93280.1"/>
    </source>
</evidence>
<dbReference type="SUPFAM" id="SSF63520">
    <property type="entry name" value="PTS-regulatory domain, PRD"/>
    <property type="match status" value="2"/>
</dbReference>
<dbReference type="Pfam" id="PF00874">
    <property type="entry name" value="PRD"/>
    <property type="match status" value="2"/>
</dbReference>
<dbReference type="PROSITE" id="PS51372">
    <property type="entry name" value="PRD_2"/>
    <property type="match status" value="2"/>
</dbReference>
<evidence type="ECO:0000256" key="1">
    <source>
        <dbReference type="ARBA" id="ARBA00022737"/>
    </source>
</evidence>
<dbReference type="Pfam" id="PF03123">
    <property type="entry name" value="CAT_RBD"/>
    <property type="match status" value="1"/>
</dbReference>
<dbReference type="InterPro" id="IPR004341">
    <property type="entry name" value="CAT_RNA-bd_dom"/>
</dbReference>
<organism evidence="3 4">
    <name type="scientific">Clostridium butyricum</name>
    <dbReference type="NCBI Taxonomy" id="1492"/>
    <lineage>
        <taxon>Bacteria</taxon>
        <taxon>Bacillati</taxon>
        <taxon>Bacillota</taxon>
        <taxon>Clostridia</taxon>
        <taxon>Eubacteriales</taxon>
        <taxon>Clostridiaceae</taxon>
        <taxon>Clostridium</taxon>
    </lineage>
</organism>
<dbReference type="InterPro" id="IPR036634">
    <property type="entry name" value="PRD_sf"/>
</dbReference>
<dbReference type="InterPro" id="IPR050661">
    <property type="entry name" value="BglG_antiterminators"/>
</dbReference>
<dbReference type="Proteomes" id="UP000515243">
    <property type="component" value="Chromosome 2"/>
</dbReference>
<dbReference type="GeneID" id="92946595"/>
<evidence type="ECO:0000313" key="4">
    <source>
        <dbReference type="Proteomes" id="UP000515243"/>
    </source>
</evidence>
<dbReference type="AlphaFoldDB" id="A0AAP9RK76"/>
<dbReference type="PANTHER" id="PTHR30185:SF15">
    <property type="entry name" value="CRYPTIC BETA-GLUCOSIDE BGL OPERON ANTITERMINATOR"/>
    <property type="match status" value="1"/>
</dbReference>
<gene>
    <name evidence="3" type="ORF">FF104_20455</name>
</gene>
<feature type="domain" description="PRD" evidence="2">
    <location>
        <begin position="172"/>
        <end position="281"/>
    </location>
</feature>
<reference evidence="3 4" key="1">
    <citation type="submission" date="2019-05" db="EMBL/GenBank/DDBJ databases">
        <authorList>
            <person name="Schori C."/>
            <person name="Ahrens C."/>
        </authorList>
    </citation>
    <scope>NUCLEOTIDE SEQUENCE [LARGE SCALE GENOMIC DNA]</scope>
    <source>
        <strain evidence="3 4">DSM 10702</strain>
    </source>
</reference>
<proteinExistence type="predicted"/>
<sequence>MIIKQILNNNVVISENDKNEEIVVMGRGLAFGAKKGQVIPEDRIQKVFTDEKNCDFIHFTKLLSEIDLVNFEFIENLINYVKSTLGKKLNNSIYITLTDHINTLLERAATNAYVKNTMLWDIKRIYRDEFKIARDVVCRINERLGSNFDDNEAASITMHIVNAELETNMKTAVDITKTMTDILNIVKYHFKIIYDEECLSYYRFVTHLLFFTQRVFNSKTYTNDKETDLFDMVKEKYSEMYKCTLKIKEFLYDEYNYDLEDEECLYLTIHIAKVVRESKSL</sequence>
<dbReference type="GO" id="GO:0003723">
    <property type="term" value="F:RNA binding"/>
    <property type="evidence" value="ECO:0007669"/>
    <property type="project" value="InterPro"/>
</dbReference>
<dbReference type="Gene3D" id="2.30.24.10">
    <property type="entry name" value="CAT RNA-binding domain"/>
    <property type="match status" value="1"/>
</dbReference>
<dbReference type="PANTHER" id="PTHR30185">
    <property type="entry name" value="CRYPTIC BETA-GLUCOSIDE BGL OPERON ANTITERMINATOR"/>
    <property type="match status" value="1"/>
</dbReference>
<dbReference type="RefSeq" id="WP_035764280.1">
    <property type="nucleotide sequence ID" value="NZ_AP019717.1"/>
</dbReference>
<dbReference type="SMART" id="SM01061">
    <property type="entry name" value="CAT_RBD"/>
    <property type="match status" value="1"/>
</dbReference>
<dbReference type="SUPFAM" id="SSF50151">
    <property type="entry name" value="SacY-like RNA-binding domain"/>
    <property type="match status" value="1"/>
</dbReference>
<evidence type="ECO:0000259" key="2">
    <source>
        <dbReference type="PROSITE" id="PS51372"/>
    </source>
</evidence>
<accession>A0AAP9RK76</accession>
<dbReference type="EMBL" id="CP040627">
    <property type="protein sequence ID" value="QMW93280.1"/>
    <property type="molecule type" value="Genomic_DNA"/>
</dbReference>
<dbReference type="Gene3D" id="1.10.1790.10">
    <property type="entry name" value="PRD domain"/>
    <property type="match status" value="2"/>
</dbReference>
<dbReference type="GO" id="GO:0006355">
    <property type="term" value="P:regulation of DNA-templated transcription"/>
    <property type="evidence" value="ECO:0007669"/>
    <property type="project" value="InterPro"/>
</dbReference>
<dbReference type="NCBIfam" id="NF046042">
    <property type="entry name" value="LicT"/>
    <property type="match status" value="1"/>
</dbReference>
<name>A0AAP9RK76_CLOBU</name>
<dbReference type="InterPro" id="IPR036650">
    <property type="entry name" value="CAT_RNA-bd_dom_sf"/>
</dbReference>